<dbReference type="GeneID" id="5979232"/>
<dbReference type="RefSeq" id="XP_001802322.1">
    <property type="nucleotide sequence ID" value="XM_001802270.1"/>
</dbReference>
<evidence type="ECO:0000313" key="2">
    <source>
        <dbReference type="EMBL" id="EAT80500.1"/>
    </source>
</evidence>
<reference evidence="3" key="1">
    <citation type="journal article" date="2007" name="Plant Cell">
        <title>Dothideomycete-plant interactions illuminated by genome sequencing and EST analysis of the wheat pathogen Stagonospora nodorum.</title>
        <authorList>
            <person name="Hane J.K."/>
            <person name="Lowe R.G."/>
            <person name="Solomon P.S."/>
            <person name="Tan K.C."/>
            <person name="Schoch C.L."/>
            <person name="Spatafora J.W."/>
            <person name="Crous P.W."/>
            <person name="Kodira C."/>
            <person name="Birren B.W."/>
            <person name="Galagan J.E."/>
            <person name="Torriani S.F."/>
            <person name="McDonald B.A."/>
            <person name="Oliver R.P."/>
        </authorList>
    </citation>
    <scope>NUCLEOTIDE SEQUENCE [LARGE SCALE GENOMIC DNA]</scope>
    <source>
        <strain evidence="3">SN15 / ATCC MYA-4574 / FGSC 10173</strain>
    </source>
</reference>
<evidence type="ECO:0000313" key="3">
    <source>
        <dbReference type="Proteomes" id="UP000001055"/>
    </source>
</evidence>
<proteinExistence type="predicted"/>
<evidence type="ECO:0000256" key="1">
    <source>
        <dbReference type="SAM" id="MobiDB-lite"/>
    </source>
</evidence>
<dbReference type="InParanoid" id="Q0U826"/>
<feature type="region of interest" description="Disordered" evidence="1">
    <location>
        <begin position="1"/>
        <end position="36"/>
    </location>
</feature>
<sequence length="36" mass="4015">MRLNRTPDPTAYTPGTQPCGLDVQQETVESKSPYPH</sequence>
<name>Q0U826_PHANO</name>
<accession>Q0U826</accession>
<gene>
    <name evidence="2" type="ORF">SNOG_12088</name>
</gene>
<dbReference type="Proteomes" id="UP000001055">
    <property type="component" value="Unassembled WGS sequence"/>
</dbReference>
<dbReference type="KEGG" id="pno:SNOG_12088"/>
<dbReference type="AlphaFoldDB" id="Q0U826"/>
<protein>
    <submittedName>
        <fullName evidence="2">Uncharacterized protein</fullName>
    </submittedName>
</protein>
<organism evidence="2 3">
    <name type="scientific">Phaeosphaeria nodorum (strain SN15 / ATCC MYA-4574 / FGSC 10173)</name>
    <name type="common">Glume blotch fungus</name>
    <name type="synonym">Parastagonospora nodorum</name>
    <dbReference type="NCBI Taxonomy" id="321614"/>
    <lineage>
        <taxon>Eukaryota</taxon>
        <taxon>Fungi</taxon>
        <taxon>Dikarya</taxon>
        <taxon>Ascomycota</taxon>
        <taxon>Pezizomycotina</taxon>
        <taxon>Dothideomycetes</taxon>
        <taxon>Pleosporomycetidae</taxon>
        <taxon>Pleosporales</taxon>
        <taxon>Pleosporineae</taxon>
        <taxon>Phaeosphaeriaceae</taxon>
        <taxon>Parastagonospora</taxon>
    </lineage>
</organism>
<dbReference type="EMBL" id="CH445345">
    <property type="protein sequence ID" value="EAT80500.1"/>
    <property type="molecule type" value="Genomic_DNA"/>
</dbReference>